<dbReference type="EMBL" id="JACIDT010000023">
    <property type="protein sequence ID" value="MBB3928374.1"/>
    <property type="molecule type" value="Genomic_DNA"/>
</dbReference>
<accession>A0A7W6BV16</accession>
<evidence type="ECO:0000256" key="3">
    <source>
        <dbReference type="ARBA" id="ARBA00022989"/>
    </source>
</evidence>
<feature type="transmembrane region" description="Helical" evidence="5">
    <location>
        <begin position="148"/>
        <end position="172"/>
    </location>
</feature>
<evidence type="ECO:0000256" key="1">
    <source>
        <dbReference type="ARBA" id="ARBA00004141"/>
    </source>
</evidence>
<keyword evidence="4 5" id="KW-0472">Membrane</keyword>
<dbReference type="InterPro" id="IPR011701">
    <property type="entry name" value="MFS"/>
</dbReference>
<dbReference type="Proteomes" id="UP000571950">
    <property type="component" value="Unassembled WGS sequence"/>
</dbReference>
<dbReference type="RefSeq" id="WP_188073657.1">
    <property type="nucleotide sequence ID" value="NZ_BSPS01000017.1"/>
</dbReference>
<evidence type="ECO:0000313" key="8">
    <source>
        <dbReference type="Proteomes" id="UP000571950"/>
    </source>
</evidence>
<feature type="transmembrane region" description="Helical" evidence="5">
    <location>
        <begin position="261"/>
        <end position="279"/>
    </location>
</feature>
<evidence type="ECO:0000313" key="7">
    <source>
        <dbReference type="EMBL" id="MBB3928374.1"/>
    </source>
</evidence>
<reference evidence="7 8" key="1">
    <citation type="submission" date="2020-08" db="EMBL/GenBank/DDBJ databases">
        <title>Genomic Encyclopedia of Type Strains, Phase IV (KMG-IV): sequencing the most valuable type-strain genomes for metagenomic binning, comparative biology and taxonomic classification.</title>
        <authorList>
            <person name="Goeker M."/>
        </authorList>
    </citation>
    <scope>NUCLEOTIDE SEQUENCE [LARGE SCALE GENOMIC DNA]</scope>
    <source>
        <strain evidence="7 8">DSM 26189</strain>
    </source>
</reference>
<gene>
    <name evidence="7" type="ORF">GGR43_004118</name>
</gene>
<comment type="caution">
    <text evidence="7">The sequence shown here is derived from an EMBL/GenBank/DDBJ whole genome shotgun (WGS) entry which is preliminary data.</text>
</comment>
<dbReference type="PROSITE" id="PS50850">
    <property type="entry name" value="MFS"/>
    <property type="match status" value="1"/>
</dbReference>
<feature type="transmembrane region" description="Helical" evidence="5">
    <location>
        <begin position="92"/>
        <end position="110"/>
    </location>
</feature>
<dbReference type="PROSITE" id="PS00216">
    <property type="entry name" value="SUGAR_TRANSPORT_1"/>
    <property type="match status" value="1"/>
</dbReference>
<evidence type="ECO:0000256" key="5">
    <source>
        <dbReference type="SAM" id="Phobius"/>
    </source>
</evidence>
<feature type="transmembrane region" description="Helical" evidence="5">
    <location>
        <begin position="21"/>
        <end position="41"/>
    </location>
</feature>
<dbReference type="SUPFAM" id="SSF103473">
    <property type="entry name" value="MFS general substrate transporter"/>
    <property type="match status" value="1"/>
</dbReference>
<evidence type="ECO:0000259" key="6">
    <source>
        <dbReference type="PROSITE" id="PS50850"/>
    </source>
</evidence>
<dbReference type="InterPro" id="IPR005829">
    <property type="entry name" value="Sugar_transporter_CS"/>
</dbReference>
<dbReference type="Gene3D" id="1.20.1250.20">
    <property type="entry name" value="MFS general substrate transporter like domains"/>
    <property type="match status" value="1"/>
</dbReference>
<dbReference type="GO" id="GO:0005886">
    <property type="term" value="C:plasma membrane"/>
    <property type="evidence" value="ECO:0007669"/>
    <property type="project" value="TreeGrafter"/>
</dbReference>
<keyword evidence="3 5" id="KW-1133">Transmembrane helix</keyword>
<dbReference type="GO" id="GO:0046943">
    <property type="term" value="F:carboxylic acid transmembrane transporter activity"/>
    <property type="evidence" value="ECO:0007669"/>
    <property type="project" value="TreeGrafter"/>
</dbReference>
<dbReference type="Pfam" id="PF07690">
    <property type="entry name" value="MFS_1"/>
    <property type="match status" value="2"/>
</dbReference>
<feature type="transmembrane region" description="Helical" evidence="5">
    <location>
        <begin position="379"/>
        <end position="400"/>
    </location>
</feature>
<name>A0A7W6BV16_9SPHN</name>
<feature type="transmembrane region" description="Helical" evidence="5">
    <location>
        <begin position="320"/>
        <end position="340"/>
    </location>
</feature>
<protein>
    <submittedName>
        <fullName evidence="7">MFS family permease</fullName>
    </submittedName>
</protein>
<feature type="transmembrane region" description="Helical" evidence="5">
    <location>
        <begin position="412"/>
        <end position="430"/>
    </location>
</feature>
<dbReference type="AlphaFoldDB" id="A0A7W6BV16"/>
<feature type="domain" description="Major facilitator superfamily (MFS) profile" evidence="6">
    <location>
        <begin position="26"/>
        <end position="436"/>
    </location>
</feature>
<feature type="transmembrane region" description="Helical" evidence="5">
    <location>
        <begin position="346"/>
        <end position="367"/>
    </location>
</feature>
<keyword evidence="8" id="KW-1185">Reference proteome</keyword>
<feature type="transmembrane region" description="Helical" evidence="5">
    <location>
        <begin position="291"/>
        <end position="313"/>
    </location>
</feature>
<evidence type="ECO:0000256" key="4">
    <source>
        <dbReference type="ARBA" id="ARBA00023136"/>
    </source>
</evidence>
<comment type="subcellular location">
    <subcellularLocation>
        <location evidence="1">Membrane</location>
        <topology evidence="1">Multi-pass membrane protein</topology>
    </subcellularLocation>
</comment>
<dbReference type="InterPro" id="IPR020846">
    <property type="entry name" value="MFS_dom"/>
</dbReference>
<evidence type="ECO:0000256" key="2">
    <source>
        <dbReference type="ARBA" id="ARBA00022692"/>
    </source>
</evidence>
<proteinExistence type="predicted"/>
<organism evidence="7 8">
    <name type="scientific">Sphingobium jiangsuense</name>
    <dbReference type="NCBI Taxonomy" id="870476"/>
    <lineage>
        <taxon>Bacteria</taxon>
        <taxon>Pseudomonadati</taxon>
        <taxon>Pseudomonadota</taxon>
        <taxon>Alphaproteobacteria</taxon>
        <taxon>Sphingomonadales</taxon>
        <taxon>Sphingomonadaceae</taxon>
        <taxon>Sphingobium</taxon>
    </lineage>
</organism>
<sequence>MRSPVTVESIRQSLDDARMTRAQVVAIVVAVLIAGLDGYDLQAMAFVAPAVSEAWGVSKEILGLLLASSLIGMAAGSLGLSPLADVVGRRPMVLLALALLTLGSLASALSRTIWELGISRGVTGLGIGVMMSLTTAVAAEFSNGRSRAFAIAATTVGVSVGGMLGGLAAAALLETCGWEWVFGLAALLGAVLFFLALIALPESPAFLIARWPKSAFERLNGVLARLEQPAVTEAPLRPEAERSSYRALFARGMASTTIRFAVVYMLTVTAAFYIISWLPQMVADAGFPPSTASLISITTSLVGVPSALIAGTFATRFRPVGVASAAMVGFGLALVLLGIVPPTGPALIFAAGACGFFLSASTAVFYASIATAFTPLMRVSGIGFVSGFGLLLGGLGPYFAGLMFGYGMSRTGVSFTFAIVAAAAGVLLFTHRSSTGGAVGARAMPDR</sequence>
<dbReference type="PANTHER" id="PTHR23508:SF10">
    <property type="entry name" value="CARBOXYLIC ACID TRANSPORTER PROTEIN HOMOLOG"/>
    <property type="match status" value="1"/>
</dbReference>
<dbReference type="PANTHER" id="PTHR23508">
    <property type="entry name" value="CARBOXYLIC ACID TRANSPORTER PROTEIN HOMOLOG"/>
    <property type="match status" value="1"/>
</dbReference>
<keyword evidence="2 5" id="KW-0812">Transmembrane</keyword>
<feature type="transmembrane region" description="Helical" evidence="5">
    <location>
        <begin position="178"/>
        <end position="200"/>
    </location>
</feature>
<dbReference type="InterPro" id="IPR036259">
    <property type="entry name" value="MFS_trans_sf"/>
</dbReference>
<feature type="transmembrane region" description="Helical" evidence="5">
    <location>
        <begin position="61"/>
        <end position="80"/>
    </location>
</feature>
<feature type="transmembrane region" description="Helical" evidence="5">
    <location>
        <begin position="122"/>
        <end position="141"/>
    </location>
</feature>